<dbReference type="PROSITE" id="PS50995">
    <property type="entry name" value="HTH_MARR_2"/>
    <property type="match status" value="1"/>
</dbReference>
<evidence type="ECO:0000256" key="2">
    <source>
        <dbReference type="ARBA" id="ARBA00023125"/>
    </source>
</evidence>
<dbReference type="GO" id="GO:0006950">
    <property type="term" value="P:response to stress"/>
    <property type="evidence" value="ECO:0007669"/>
    <property type="project" value="TreeGrafter"/>
</dbReference>
<keyword evidence="1" id="KW-0805">Transcription regulation</keyword>
<evidence type="ECO:0000256" key="3">
    <source>
        <dbReference type="ARBA" id="ARBA00023163"/>
    </source>
</evidence>
<organism evidence="5 6">
    <name type="scientific">Ktedonospora formicarum</name>
    <dbReference type="NCBI Taxonomy" id="2778364"/>
    <lineage>
        <taxon>Bacteria</taxon>
        <taxon>Bacillati</taxon>
        <taxon>Chloroflexota</taxon>
        <taxon>Ktedonobacteria</taxon>
        <taxon>Ktedonobacterales</taxon>
        <taxon>Ktedonobacteraceae</taxon>
        <taxon>Ktedonospora</taxon>
    </lineage>
</organism>
<dbReference type="PANTHER" id="PTHR33164">
    <property type="entry name" value="TRANSCRIPTIONAL REGULATOR, MARR FAMILY"/>
    <property type="match status" value="1"/>
</dbReference>
<evidence type="ECO:0000259" key="4">
    <source>
        <dbReference type="PROSITE" id="PS50995"/>
    </source>
</evidence>
<gene>
    <name evidence="5" type="primary">marR</name>
    <name evidence="5" type="ORF">KSX_51250</name>
</gene>
<dbReference type="SUPFAM" id="SSF46785">
    <property type="entry name" value="Winged helix' DNA-binding domain"/>
    <property type="match status" value="1"/>
</dbReference>
<dbReference type="Gene3D" id="1.10.10.10">
    <property type="entry name" value="Winged helix-like DNA-binding domain superfamily/Winged helix DNA-binding domain"/>
    <property type="match status" value="1"/>
</dbReference>
<dbReference type="GO" id="GO:0003700">
    <property type="term" value="F:DNA-binding transcription factor activity"/>
    <property type="evidence" value="ECO:0007669"/>
    <property type="project" value="InterPro"/>
</dbReference>
<dbReference type="AlphaFoldDB" id="A0A8J3MSD4"/>
<keyword evidence="2" id="KW-0238">DNA-binding</keyword>
<keyword evidence="3" id="KW-0804">Transcription</keyword>
<dbReference type="RefSeq" id="WP_220196300.1">
    <property type="nucleotide sequence ID" value="NZ_BNJF01000002.1"/>
</dbReference>
<name>A0A8J3MSD4_9CHLR</name>
<reference evidence="5" key="1">
    <citation type="submission" date="2020-10" db="EMBL/GenBank/DDBJ databases">
        <title>Taxonomic study of unclassified bacteria belonging to the class Ktedonobacteria.</title>
        <authorList>
            <person name="Yabe S."/>
            <person name="Wang C.M."/>
            <person name="Zheng Y."/>
            <person name="Sakai Y."/>
            <person name="Cavaletti L."/>
            <person name="Monciardini P."/>
            <person name="Donadio S."/>
        </authorList>
    </citation>
    <scope>NUCLEOTIDE SEQUENCE</scope>
    <source>
        <strain evidence="5">SOSP1-1</strain>
    </source>
</reference>
<dbReference type="InterPro" id="IPR036388">
    <property type="entry name" value="WH-like_DNA-bd_sf"/>
</dbReference>
<feature type="domain" description="HTH marR-type" evidence="4">
    <location>
        <begin position="1"/>
        <end position="145"/>
    </location>
</feature>
<dbReference type="InterPro" id="IPR000835">
    <property type="entry name" value="HTH_MarR-typ"/>
</dbReference>
<dbReference type="PANTHER" id="PTHR33164:SF64">
    <property type="entry name" value="TRANSCRIPTIONAL REGULATOR SLYA"/>
    <property type="match status" value="1"/>
</dbReference>
<evidence type="ECO:0000256" key="1">
    <source>
        <dbReference type="ARBA" id="ARBA00023015"/>
    </source>
</evidence>
<accession>A0A8J3MSD4</accession>
<dbReference type="InterPro" id="IPR036390">
    <property type="entry name" value="WH_DNA-bd_sf"/>
</dbReference>
<dbReference type="GO" id="GO:0003677">
    <property type="term" value="F:DNA binding"/>
    <property type="evidence" value="ECO:0007669"/>
    <property type="project" value="UniProtKB-KW"/>
</dbReference>
<evidence type="ECO:0000313" key="5">
    <source>
        <dbReference type="EMBL" id="GHO46962.1"/>
    </source>
</evidence>
<keyword evidence="6" id="KW-1185">Reference proteome</keyword>
<dbReference type="SMART" id="SM00347">
    <property type="entry name" value="HTH_MARR"/>
    <property type="match status" value="1"/>
</dbReference>
<dbReference type="Pfam" id="PF01047">
    <property type="entry name" value="MarR"/>
    <property type="match status" value="1"/>
</dbReference>
<proteinExistence type="predicted"/>
<dbReference type="InterPro" id="IPR039422">
    <property type="entry name" value="MarR/SlyA-like"/>
</dbReference>
<comment type="caution">
    <text evidence="5">The sequence shown here is derived from an EMBL/GenBank/DDBJ whole genome shotgun (WGS) entry which is preliminary data.</text>
</comment>
<sequence length="157" mass="17638">MKLSRFEQANESSGFLLWQLTNLWQHHIRSALAPLGITHVQFVLLASVAWLEQMEQLVSQATLSRHARTDIMMTSQVVRTLEEKGLLTRTIHPTDTRAKAVSLTAEGREVARRAVAVVEKADDQFFQELGEQAPTFLSLMHRLIEVAGSAQTSSAEW</sequence>
<protein>
    <submittedName>
        <fullName evidence="5">MarR family transcriptional regulator</fullName>
    </submittedName>
</protein>
<dbReference type="Proteomes" id="UP000612362">
    <property type="component" value="Unassembled WGS sequence"/>
</dbReference>
<dbReference type="EMBL" id="BNJF01000002">
    <property type="protein sequence ID" value="GHO46962.1"/>
    <property type="molecule type" value="Genomic_DNA"/>
</dbReference>
<evidence type="ECO:0000313" key="6">
    <source>
        <dbReference type="Proteomes" id="UP000612362"/>
    </source>
</evidence>